<feature type="domain" description="PPE" evidence="3">
    <location>
        <begin position="3"/>
        <end position="159"/>
    </location>
</feature>
<dbReference type="Gene3D" id="1.20.1260.20">
    <property type="entry name" value="PPE superfamily"/>
    <property type="match status" value="1"/>
</dbReference>
<dbReference type="RefSeq" id="WP_045842457.1">
    <property type="nucleotide sequence ID" value="NZ_JRPY01000019.1"/>
</dbReference>
<dbReference type="AlphaFoldDB" id="A0A0F4EVR9"/>
<accession>A0A0F4EVR9</accession>
<dbReference type="SUPFAM" id="SSF140459">
    <property type="entry name" value="PE/PPE dimer-like"/>
    <property type="match status" value="1"/>
</dbReference>
<dbReference type="PANTHER" id="PTHR46766">
    <property type="entry name" value="GLUTAMINE-RICH PROTEIN 2"/>
    <property type="match status" value="1"/>
</dbReference>
<keyword evidence="6" id="KW-1185">Reference proteome</keyword>
<comment type="caution">
    <text evidence="5">The sequence shown here is derived from an EMBL/GenBank/DDBJ whole genome shotgun (WGS) entry which is preliminary data.</text>
</comment>
<feature type="domain" description="PPE family C-terminal" evidence="4">
    <location>
        <begin position="373"/>
        <end position="419"/>
    </location>
</feature>
<evidence type="ECO:0000313" key="5">
    <source>
        <dbReference type="EMBL" id="KJX75735.1"/>
    </source>
</evidence>
<dbReference type="InterPro" id="IPR022171">
    <property type="entry name" value="PPE_C"/>
</dbReference>
<reference evidence="5 6" key="1">
    <citation type="journal article" date="2015" name="Proc. Natl. Acad. Sci. U.S.A.">
        <title>Insight into the evolution and origin of leprosy bacilli from the genome sequence of Mycobacterium lepromatosis.</title>
        <authorList>
            <person name="Singh P."/>
            <person name="Benjak A."/>
            <person name="Schuenemann V.J."/>
            <person name="Herbig A."/>
            <person name="Avanzi C."/>
            <person name="Busso P."/>
            <person name="Nieselt K."/>
            <person name="Krause J."/>
            <person name="Vera-Cabrera L."/>
            <person name="Cole S.T."/>
        </authorList>
    </citation>
    <scope>NUCLEOTIDE SEQUENCE [LARGE SCALE GENOMIC DNA]</scope>
    <source>
        <strain evidence="5 6">Mx1-22A</strain>
    </source>
</reference>
<evidence type="ECO:0000256" key="1">
    <source>
        <dbReference type="ARBA" id="ARBA00010652"/>
    </source>
</evidence>
<dbReference type="EMBL" id="JRPY01000019">
    <property type="protein sequence ID" value="KJX75735.1"/>
    <property type="molecule type" value="Genomic_DNA"/>
</dbReference>
<dbReference type="PATRIC" id="fig|480418.6.peg.903"/>
<gene>
    <name evidence="5" type="ORF">MLPM_0411</name>
</gene>
<name>A0A0F4EVR9_9MYCO</name>
<evidence type="ECO:0000313" key="6">
    <source>
        <dbReference type="Proteomes" id="UP000053699"/>
    </source>
</evidence>
<dbReference type="InterPro" id="IPR000030">
    <property type="entry name" value="PPE_dom"/>
</dbReference>
<dbReference type="GO" id="GO:0052572">
    <property type="term" value="P:response to host immune response"/>
    <property type="evidence" value="ECO:0007669"/>
    <property type="project" value="TreeGrafter"/>
</dbReference>
<feature type="compositionally biased region" description="Low complexity" evidence="2">
    <location>
        <begin position="192"/>
        <end position="222"/>
    </location>
</feature>
<dbReference type="InterPro" id="IPR038332">
    <property type="entry name" value="PPE_sf"/>
</dbReference>
<evidence type="ECO:0000259" key="3">
    <source>
        <dbReference type="Pfam" id="PF00823"/>
    </source>
</evidence>
<evidence type="ECO:0000256" key="2">
    <source>
        <dbReference type="SAM" id="MobiDB-lite"/>
    </source>
</evidence>
<sequence length="443" mass="46659">MFDFMALPPEINAYRLQHGPGSAPLLAAAEAWESLQEELTLAAQEVSDTIVVAVPESFAGPTSDVVVRRVQRYSDWLRDSAANASVTVDQLASVAAAYETACASVVPTLVVISNIVQTKVLQVCNWFGQFSPQIARKESEYDKMWVNNARAMLTYRDVVLQQTFRTRNFTLPPHLISDGCRMRRSSIDSFDSTSSFDLSSSFDSFDSTSSTDSFDSTSSTDSCDGYESIGPSADRYESLSLYDPVASRAESNLLAMSSASYDSVYDHGYGYDSVGESDVCSSLGTFPPDPDQLSAGFADFLGSESDVVSMASSGLSMANGLESTLDSLLMSATAAQAAEVLAHSEAAIEGLVGSVGSGILMQDAAAEGSQVVASVGQAASVGPLRVPESWVSASQAATTSIRTLPVVGSAVTTAVSGSLEGMMDQSDEAITDSTEGETVGLRA</sequence>
<proteinExistence type="inferred from homology"/>
<dbReference type="OrthoDB" id="4727494at2"/>
<organism evidence="5 6">
    <name type="scientific">Mycobacterium lepromatosis</name>
    <dbReference type="NCBI Taxonomy" id="480418"/>
    <lineage>
        <taxon>Bacteria</taxon>
        <taxon>Bacillati</taxon>
        <taxon>Actinomycetota</taxon>
        <taxon>Actinomycetes</taxon>
        <taxon>Mycobacteriales</taxon>
        <taxon>Mycobacteriaceae</taxon>
        <taxon>Mycobacterium</taxon>
    </lineage>
</organism>
<dbReference type="Proteomes" id="UP000053699">
    <property type="component" value="Unassembled WGS sequence"/>
</dbReference>
<feature type="region of interest" description="Disordered" evidence="2">
    <location>
        <begin position="192"/>
        <end position="229"/>
    </location>
</feature>
<protein>
    <submittedName>
        <fullName evidence="5">Serine-rich protein</fullName>
    </submittedName>
</protein>
<evidence type="ECO:0000259" key="4">
    <source>
        <dbReference type="Pfam" id="PF12484"/>
    </source>
</evidence>
<dbReference type="PANTHER" id="PTHR46766:SF1">
    <property type="entry name" value="GLUTAMINE-RICH PROTEIN 2"/>
    <property type="match status" value="1"/>
</dbReference>
<dbReference type="Pfam" id="PF00823">
    <property type="entry name" value="PPE"/>
    <property type="match status" value="1"/>
</dbReference>
<comment type="similarity">
    <text evidence="1">Belongs to the mycobacterial PPE family.</text>
</comment>
<dbReference type="Pfam" id="PF12484">
    <property type="entry name" value="PPE-SVP"/>
    <property type="match status" value="1"/>
</dbReference>